<dbReference type="InterPro" id="IPR022441">
    <property type="entry name" value="Para_beta_helix_rpt-2"/>
</dbReference>
<keyword evidence="7" id="KW-1185">Reference proteome</keyword>
<reference evidence="6 7" key="1">
    <citation type="submission" date="2023-07" db="EMBL/GenBank/DDBJ databases">
        <title>Description of novel actinomycetes strains, isolated from tidal flat sediment.</title>
        <authorList>
            <person name="Lu C."/>
        </authorList>
    </citation>
    <scope>NUCLEOTIDE SEQUENCE [LARGE SCALE GENOMIC DNA]</scope>
    <source>
        <strain evidence="6 7">SYSU T00b441</strain>
    </source>
</reference>
<dbReference type="InterPro" id="IPR012334">
    <property type="entry name" value="Pectin_lyas_fold"/>
</dbReference>
<dbReference type="EMBL" id="JAUQYP010000001">
    <property type="protein sequence ID" value="MDO8107203.1"/>
    <property type="molecule type" value="Genomic_DNA"/>
</dbReference>
<feature type="domain" description="Right handed beta helix" evidence="5">
    <location>
        <begin position="211"/>
        <end position="346"/>
    </location>
</feature>
<dbReference type="RefSeq" id="WP_304600837.1">
    <property type="nucleotide sequence ID" value="NZ_JAUQYP010000001.1"/>
</dbReference>
<keyword evidence="4" id="KW-0472">Membrane</keyword>
<dbReference type="InterPro" id="IPR011050">
    <property type="entry name" value="Pectin_lyase_fold/virulence"/>
</dbReference>
<dbReference type="Proteomes" id="UP001232536">
    <property type="component" value="Unassembled WGS sequence"/>
</dbReference>
<feature type="domain" description="Right handed beta helix" evidence="5">
    <location>
        <begin position="358"/>
        <end position="446"/>
    </location>
</feature>
<keyword evidence="4" id="KW-0812">Transmembrane</keyword>
<comment type="caution">
    <text evidence="6">The sequence shown here is derived from an EMBL/GenBank/DDBJ whole genome shotgun (WGS) entry which is preliminary data.</text>
</comment>
<feature type="transmembrane region" description="Helical" evidence="4">
    <location>
        <begin position="488"/>
        <end position="508"/>
    </location>
</feature>
<sequence>MPADTPHDHTPHVRSELSGRRLLIGLALLAVIPLGLGLAALQHHDFSAPPTPKPYSPLKLTKPASAIDMQARELGRSRAAMHKIDSAGITTPTVLPAPGPDSLPTLVLPPRDAPYTLAELVPAYPHAFRREGSSVLVLANLEIPRGATLVIDGDHAQRVLLSSSPAGFVSIVARGGVVDMIGGQHGSVDVTSWNPTAKSPDENTDDGRAFVLTVGGRIDLSQTTIEHLGFGIGTTSGIAWRGSSGNTPVKATGRVVDSTFEHNWYGSYTFEAQAMHWEGNTFAYNDAYGFDPHDLSNNFLVQNNVAHDNGRHGFIFSRGCTGNVMRNNVSYSNAGHGFMLDDGRSKSTDFAKSSVLTSDDNLLVGNRAYDNAGTGIEIEGGTGNVVRDNVVRNNHVGVRVKNDAQAKVVDNTLRGNRLYGVDVFANARHVTVADNTITRSWAGISVGKRGVATLKDNASPPEQIDLVVDGTIVRHESWFQTVARYVRWHPLLMLWSVVFGVPLIVALVRGGRAVLPARRGRRHLTPRHAGLSHARQ</sequence>
<gene>
    <name evidence="6" type="ORF">Q6348_08340</name>
</gene>
<evidence type="ECO:0000256" key="1">
    <source>
        <dbReference type="ARBA" id="ARBA00004906"/>
    </source>
</evidence>
<name>A0ABT9DD71_9CELL</name>
<feature type="transmembrane region" description="Helical" evidence="4">
    <location>
        <begin position="22"/>
        <end position="41"/>
    </location>
</feature>
<protein>
    <submittedName>
        <fullName evidence="6">Right-handed parallel beta-helix repeat-containing protein</fullName>
    </submittedName>
</protein>
<evidence type="ECO:0000256" key="4">
    <source>
        <dbReference type="SAM" id="Phobius"/>
    </source>
</evidence>
<keyword evidence="2" id="KW-0677">Repeat</keyword>
<dbReference type="SUPFAM" id="SSF51126">
    <property type="entry name" value="Pectin lyase-like"/>
    <property type="match status" value="1"/>
</dbReference>
<dbReference type="InterPro" id="IPR006626">
    <property type="entry name" value="PbH1"/>
</dbReference>
<comment type="pathway">
    <text evidence="1">Protein modification; protein ubiquitination.</text>
</comment>
<proteinExistence type="predicted"/>
<accession>A0ABT9DD71</accession>
<dbReference type="PANTHER" id="PTHR22990:SF15">
    <property type="entry name" value="F-BOX ONLY PROTEIN 10"/>
    <property type="match status" value="1"/>
</dbReference>
<dbReference type="Gene3D" id="2.160.20.10">
    <property type="entry name" value="Single-stranded right-handed beta-helix, Pectin lyase-like"/>
    <property type="match status" value="1"/>
</dbReference>
<evidence type="ECO:0000256" key="2">
    <source>
        <dbReference type="ARBA" id="ARBA00022737"/>
    </source>
</evidence>
<keyword evidence="3" id="KW-0833">Ubl conjugation pathway</keyword>
<dbReference type="Pfam" id="PF13229">
    <property type="entry name" value="Beta_helix"/>
    <property type="match status" value="2"/>
</dbReference>
<dbReference type="InterPro" id="IPR039448">
    <property type="entry name" value="Beta_helix"/>
</dbReference>
<dbReference type="SMART" id="SM00710">
    <property type="entry name" value="PbH1"/>
    <property type="match status" value="7"/>
</dbReference>
<keyword evidence="4" id="KW-1133">Transmembrane helix</keyword>
<organism evidence="6 7">
    <name type="scientific">Actinotalea lenta</name>
    <dbReference type="NCBI Taxonomy" id="3064654"/>
    <lineage>
        <taxon>Bacteria</taxon>
        <taxon>Bacillati</taxon>
        <taxon>Actinomycetota</taxon>
        <taxon>Actinomycetes</taxon>
        <taxon>Micrococcales</taxon>
        <taxon>Cellulomonadaceae</taxon>
        <taxon>Actinotalea</taxon>
    </lineage>
</organism>
<evidence type="ECO:0000313" key="6">
    <source>
        <dbReference type="EMBL" id="MDO8107203.1"/>
    </source>
</evidence>
<evidence type="ECO:0000256" key="3">
    <source>
        <dbReference type="ARBA" id="ARBA00022786"/>
    </source>
</evidence>
<evidence type="ECO:0000259" key="5">
    <source>
        <dbReference type="Pfam" id="PF13229"/>
    </source>
</evidence>
<dbReference type="PANTHER" id="PTHR22990">
    <property type="entry name" value="F-BOX ONLY PROTEIN"/>
    <property type="match status" value="1"/>
</dbReference>
<dbReference type="NCBIfam" id="TIGR03804">
    <property type="entry name" value="para_beta_helix"/>
    <property type="match status" value="1"/>
</dbReference>
<evidence type="ECO:0000313" key="7">
    <source>
        <dbReference type="Proteomes" id="UP001232536"/>
    </source>
</evidence>
<dbReference type="InterPro" id="IPR051550">
    <property type="entry name" value="SCF-Subunits/Alg-Epimerases"/>
</dbReference>